<dbReference type="Gene3D" id="3.10.20.80">
    <property type="entry name" value="Translation initiation factor 3 (IF-3), N-terminal domain"/>
    <property type="match status" value="1"/>
</dbReference>
<protein>
    <recommendedName>
        <fullName evidence="4">Translation initiation factor IF-3</fullName>
    </recommendedName>
</protein>
<feature type="domain" description="Translation initiation factor 3 N-terminal" evidence="6">
    <location>
        <begin position="5"/>
        <end position="73"/>
    </location>
</feature>
<dbReference type="Gene3D" id="3.30.110.10">
    <property type="entry name" value="Translation initiation factor 3 (IF-3), C-terminal domain"/>
    <property type="match status" value="1"/>
</dbReference>
<reference evidence="7 8" key="1">
    <citation type="journal article" date="2016" name="Nat. Commun.">
        <title>Thousands of microbial genomes shed light on interconnected biogeochemical processes in an aquifer system.</title>
        <authorList>
            <person name="Anantharaman K."/>
            <person name="Brown C.T."/>
            <person name="Hug L.A."/>
            <person name="Sharon I."/>
            <person name="Castelle C.J."/>
            <person name="Probst A.J."/>
            <person name="Thomas B.C."/>
            <person name="Singh A."/>
            <person name="Wilkins M.J."/>
            <person name="Karaoz U."/>
            <person name="Brodie E.L."/>
            <person name="Williams K.H."/>
            <person name="Hubbard S.S."/>
            <person name="Banfield J.F."/>
        </authorList>
    </citation>
    <scope>NUCLEOTIDE SEQUENCE [LARGE SCALE GENOMIC DNA]</scope>
</reference>
<dbReference type="SUPFAM" id="SSF55200">
    <property type="entry name" value="Translation initiation factor IF3, C-terminal domain"/>
    <property type="match status" value="1"/>
</dbReference>
<dbReference type="GO" id="GO:0003743">
    <property type="term" value="F:translation initiation factor activity"/>
    <property type="evidence" value="ECO:0007669"/>
    <property type="project" value="UniProtKB-UniRule"/>
</dbReference>
<sequence>MLNRINNQITAPELRVLDEQGQNLGVLPREKALEIARERGLDLIEIATLAKPPVARIMSFDKFRYLKAKEFKKQRRAEKGPELKQVRISARAARNDLEIKARKVNEFLDEGHKVEIMMVLRGRHKSMQDWARQRLREFLTIIDPNHKVIVEPKTGGKGLVMQIGR</sequence>
<dbReference type="InterPro" id="IPR001288">
    <property type="entry name" value="Translation_initiation_fac_3"/>
</dbReference>
<dbReference type="SUPFAM" id="SSF54364">
    <property type="entry name" value="Translation initiation factor IF3, N-terminal domain"/>
    <property type="match status" value="1"/>
</dbReference>
<dbReference type="Pfam" id="PF00707">
    <property type="entry name" value="IF3_C"/>
    <property type="match status" value="1"/>
</dbReference>
<accession>A0A1G2C8W4</accession>
<evidence type="ECO:0000259" key="6">
    <source>
        <dbReference type="Pfam" id="PF05198"/>
    </source>
</evidence>
<dbReference type="NCBIfam" id="TIGR00168">
    <property type="entry name" value="infC"/>
    <property type="match status" value="1"/>
</dbReference>
<organism evidence="7 8">
    <name type="scientific">Candidatus Liptonbacteria bacterium GWC1_60_9</name>
    <dbReference type="NCBI Taxonomy" id="1798645"/>
    <lineage>
        <taxon>Bacteria</taxon>
        <taxon>Candidatus Liptoniibacteriota</taxon>
    </lineage>
</organism>
<evidence type="ECO:0000259" key="5">
    <source>
        <dbReference type="Pfam" id="PF00707"/>
    </source>
</evidence>
<keyword evidence="3" id="KW-0648">Protein biosynthesis</keyword>
<keyword evidence="2 7" id="KW-0396">Initiation factor</keyword>
<dbReference type="InterPro" id="IPR019815">
    <property type="entry name" value="Translation_initiation_fac_3_C"/>
</dbReference>
<proteinExistence type="inferred from homology"/>
<feature type="domain" description="Translation initiation factor 3 C-terminal" evidence="5">
    <location>
        <begin position="82"/>
        <end position="163"/>
    </location>
</feature>
<dbReference type="Proteomes" id="UP000176349">
    <property type="component" value="Unassembled WGS sequence"/>
</dbReference>
<dbReference type="InterPro" id="IPR036788">
    <property type="entry name" value="T_IF-3_C_sf"/>
</dbReference>
<evidence type="ECO:0000313" key="8">
    <source>
        <dbReference type="Proteomes" id="UP000176349"/>
    </source>
</evidence>
<dbReference type="GO" id="GO:0043022">
    <property type="term" value="F:ribosome binding"/>
    <property type="evidence" value="ECO:0007669"/>
    <property type="project" value="TreeGrafter"/>
</dbReference>
<evidence type="ECO:0000256" key="3">
    <source>
        <dbReference type="ARBA" id="ARBA00022917"/>
    </source>
</evidence>
<dbReference type="InterPro" id="IPR036787">
    <property type="entry name" value="T_IF-3_N_sf"/>
</dbReference>
<dbReference type="PANTHER" id="PTHR10938">
    <property type="entry name" value="TRANSLATION INITIATION FACTOR IF-3"/>
    <property type="match status" value="1"/>
</dbReference>
<comment type="caution">
    <text evidence="7">The sequence shown here is derived from an EMBL/GenBank/DDBJ whole genome shotgun (WGS) entry which is preliminary data.</text>
</comment>
<evidence type="ECO:0000313" key="7">
    <source>
        <dbReference type="EMBL" id="OGY97090.1"/>
    </source>
</evidence>
<dbReference type="AlphaFoldDB" id="A0A1G2C8W4"/>
<evidence type="ECO:0000256" key="1">
    <source>
        <dbReference type="ARBA" id="ARBA00005439"/>
    </source>
</evidence>
<dbReference type="GO" id="GO:0005737">
    <property type="term" value="C:cytoplasm"/>
    <property type="evidence" value="ECO:0007669"/>
    <property type="project" value="UniProtKB-ARBA"/>
</dbReference>
<dbReference type="PANTHER" id="PTHR10938:SF0">
    <property type="entry name" value="TRANSLATION INITIATION FACTOR IF-3, MITOCHONDRIAL"/>
    <property type="match status" value="1"/>
</dbReference>
<dbReference type="Pfam" id="PF05198">
    <property type="entry name" value="IF3_N"/>
    <property type="match status" value="1"/>
</dbReference>
<dbReference type="InterPro" id="IPR019814">
    <property type="entry name" value="Translation_initiation_fac_3_N"/>
</dbReference>
<comment type="similarity">
    <text evidence="1">Belongs to the IF-3 family.</text>
</comment>
<name>A0A1G2C8W4_9BACT</name>
<dbReference type="GO" id="GO:0032790">
    <property type="term" value="P:ribosome disassembly"/>
    <property type="evidence" value="ECO:0007669"/>
    <property type="project" value="TreeGrafter"/>
</dbReference>
<evidence type="ECO:0000256" key="2">
    <source>
        <dbReference type="ARBA" id="ARBA00022540"/>
    </source>
</evidence>
<dbReference type="EMBL" id="MHKV01000023">
    <property type="protein sequence ID" value="OGY97090.1"/>
    <property type="molecule type" value="Genomic_DNA"/>
</dbReference>
<gene>
    <name evidence="7" type="ORF">A2128_02435</name>
</gene>
<evidence type="ECO:0000256" key="4">
    <source>
        <dbReference type="NCBIfam" id="TIGR00168"/>
    </source>
</evidence>